<dbReference type="EMBL" id="NDHI03003370">
    <property type="protein sequence ID" value="PNJ78242.1"/>
    <property type="molecule type" value="Genomic_DNA"/>
</dbReference>
<sequence length="148" mass="17369">GLEKLMGADSFQLFRSRYILGKIYFIGFQRNILLGKSENSLNSIAKETEEGREKVTRKEGWKRRHEDGYLEMAQRQLQRLLCPWVSYLPQPYAELEEVSSHVGKVLMAVNYESSKDCRQPLERMWTCNYNQQKDQSCNHKEITSTKAE</sequence>
<reference evidence="2" key="1">
    <citation type="submission" date="2017-12" db="EMBL/GenBank/DDBJ databases">
        <title>High-resolution comparative analysis of great ape genomes.</title>
        <authorList>
            <person name="Pollen A."/>
            <person name="Hastie A."/>
            <person name="Hormozdiari F."/>
            <person name="Dougherty M."/>
            <person name="Liu R."/>
            <person name="Chaisson M."/>
            <person name="Hoppe E."/>
            <person name="Hill C."/>
            <person name="Pang A."/>
            <person name="Hillier L."/>
            <person name="Baker C."/>
            <person name="Armstrong J."/>
            <person name="Shendure J."/>
            <person name="Paten B."/>
            <person name="Wilson R."/>
            <person name="Chao H."/>
            <person name="Schneider V."/>
            <person name="Ventura M."/>
            <person name="Kronenberg Z."/>
            <person name="Murali S."/>
            <person name="Gordon D."/>
            <person name="Cantsilieris S."/>
            <person name="Munson K."/>
            <person name="Nelson B."/>
            <person name="Raja A."/>
            <person name="Underwood J."/>
            <person name="Diekhans M."/>
            <person name="Fiddes I."/>
            <person name="Haussler D."/>
            <person name="Eichler E."/>
        </authorList>
    </citation>
    <scope>NUCLEOTIDE SEQUENCE [LARGE SCALE GENOMIC DNA]</scope>
    <source>
        <strain evidence="2">Susie</strain>
    </source>
</reference>
<dbReference type="InterPro" id="IPR027929">
    <property type="entry name" value="DAOA"/>
</dbReference>
<name>A0A2J8X897_PONAB</name>
<proteinExistence type="predicted"/>
<gene>
    <name evidence="2" type="ORF">CR201_G0004227</name>
</gene>
<evidence type="ECO:0000313" key="2">
    <source>
        <dbReference type="EMBL" id="PNJ78247.1"/>
    </source>
</evidence>
<dbReference type="STRING" id="9601.ENSPPYP00000006256"/>
<organism evidence="2">
    <name type="scientific">Pongo abelii</name>
    <name type="common">Sumatran orangutan</name>
    <name type="synonym">Pongo pygmaeus abelii</name>
    <dbReference type="NCBI Taxonomy" id="9601"/>
    <lineage>
        <taxon>Eukaryota</taxon>
        <taxon>Metazoa</taxon>
        <taxon>Chordata</taxon>
        <taxon>Craniata</taxon>
        <taxon>Vertebrata</taxon>
        <taxon>Euteleostomi</taxon>
        <taxon>Mammalia</taxon>
        <taxon>Eutheria</taxon>
        <taxon>Euarchontoglires</taxon>
        <taxon>Primates</taxon>
        <taxon>Haplorrhini</taxon>
        <taxon>Catarrhini</taxon>
        <taxon>Hominidae</taxon>
        <taxon>Pongo</taxon>
    </lineage>
</organism>
<accession>A0A2J8X897</accession>
<protein>
    <submittedName>
        <fullName evidence="1">DAOA isoform 2</fullName>
    </submittedName>
    <submittedName>
        <fullName evidence="2">DAOA isoform 8</fullName>
    </submittedName>
</protein>
<feature type="non-terminal residue" evidence="2">
    <location>
        <position position="1"/>
    </location>
</feature>
<dbReference type="EMBL" id="NDHI03003370">
    <property type="protein sequence ID" value="PNJ78247.1"/>
    <property type="molecule type" value="Genomic_DNA"/>
</dbReference>
<dbReference type="AlphaFoldDB" id="A0A2J8X897"/>
<evidence type="ECO:0000313" key="1">
    <source>
        <dbReference type="EMBL" id="PNJ78242.1"/>
    </source>
</evidence>
<dbReference type="Pfam" id="PF15199">
    <property type="entry name" value="DAOA"/>
    <property type="match status" value="1"/>
</dbReference>
<comment type="caution">
    <text evidence="2">The sequence shown here is derived from an EMBL/GenBank/DDBJ whole genome shotgun (WGS) entry which is preliminary data.</text>
</comment>